<dbReference type="Gene3D" id="1.10.10.10">
    <property type="entry name" value="Winged helix-like DNA-binding domain superfamily/Winged helix DNA-binding domain"/>
    <property type="match status" value="1"/>
</dbReference>
<evidence type="ECO:0000313" key="4">
    <source>
        <dbReference type="Proteomes" id="UP000495940"/>
    </source>
</evidence>
<keyword evidence="4" id="KW-1185">Reference proteome</keyword>
<reference evidence="3 4" key="1">
    <citation type="submission" date="2017-06" db="EMBL/GenBank/DDBJ databases">
        <title>Complete Genome Sequence of Streptomyces hawaiiensis NRRL 15010 and insights into acyldepsipeptides biosynthesis.</title>
        <authorList>
            <person name="Mariita R.M."/>
            <person name="Sello J.K."/>
        </authorList>
    </citation>
    <scope>NUCLEOTIDE SEQUENCE [LARGE SCALE GENOMIC DNA]</scope>
    <source>
        <strain evidence="3 4">ATCC 12236</strain>
    </source>
</reference>
<dbReference type="PANTHER" id="PTHR47691">
    <property type="entry name" value="REGULATOR-RELATED"/>
    <property type="match status" value="1"/>
</dbReference>
<proteinExistence type="predicted"/>
<dbReference type="InterPro" id="IPR011990">
    <property type="entry name" value="TPR-like_helical_dom_sf"/>
</dbReference>
<dbReference type="Gene3D" id="1.25.40.10">
    <property type="entry name" value="Tetratricopeptide repeat domain"/>
    <property type="match status" value="1"/>
</dbReference>
<feature type="domain" description="OmpR/PhoB-type" evidence="2">
    <location>
        <begin position="18"/>
        <end position="92"/>
    </location>
</feature>
<evidence type="ECO:0000259" key="2">
    <source>
        <dbReference type="SMART" id="SM00862"/>
    </source>
</evidence>
<dbReference type="KEGG" id="shaw:CEB94_23610"/>
<gene>
    <name evidence="3" type="ORF">CEB94_23610</name>
</gene>
<dbReference type="AlphaFoldDB" id="A0A6G5RIV2"/>
<accession>A0A6G5RIV2</accession>
<dbReference type="GO" id="GO:0000160">
    <property type="term" value="P:phosphorelay signal transduction system"/>
    <property type="evidence" value="ECO:0007669"/>
    <property type="project" value="InterPro"/>
</dbReference>
<keyword evidence="1" id="KW-0238">DNA-binding</keyword>
<dbReference type="Proteomes" id="UP000495940">
    <property type="component" value="Chromosome"/>
</dbReference>
<name>A0A6G5RIV2_9ACTN</name>
<dbReference type="Pfam" id="PF00931">
    <property type="entry name" value="NB-ARC"/>
    <property type="match status" value="1"/>
</dbReference>
<dbReference type="InterPro" id="IPR036388">
    <property type="entry name" value="WH-like_DNA-bd_sf"/>
</dbReference>
<dbReference type="EMBL" id="CP021978">
    <property type="protein sequence ID" value="QCD57502.1"/>
    <property type="molecule type" value="Genomic_DNA"/>
</dbReference>
<dbReference type="Gene3D" id="3.40.50.300">
    <property type="entry name" value="P-loop containing nucleotide triphosphate hydrolases"/>
    <property type="match status" value="1"/>
</dbReference>
<dbReference type="InterPro" id="IPR002182">
    <property type="entry name" value="NB-ARC"/>
</dbReference>
<dbReference type="GO" id="GO:0043531">
    <property type="term" value="F:ADP binding"/>
    <property type="evidence" value="ECO:0007669"/>
    <property type="project" value="InterPro"/>
</dbReference>
<dbReference type="GO" id="GO:0003677">
    <property type="term" value="F:DNA binding"/>
    <property type="evidence" value="ECO:0007669"/>
    <property type="project" value="UniProtKB-KW"/>
</dbReference>
<sequence length="672" mass="73913">MGFIRFDVLGSLRVRCDDTLIPLTGRKYRTVVSYLALQPEYSVAMEDLIQAAWTDKRPSSAHHQVRKMVSALRISLDQEWDLVTTSQDGYMLKLSPKQSDVSEFCRLYDQAMSSSLASDEDLATAYSALALWRGRPCEGSEPHGQERRISELVEQHRVLLNKTVQGFANKGRSDELASILHVASKIHGHPVPARSGVAHPATTVRHVSHAHVRESEGTAAPPARPGSQVGPRCLPRDLQDFGGRTREIDELQKLLTEEGPHPRLVATIHGMGGVGKTAVAVRLAHRLAPHYPDGQFFVSLDGFSSACAASVSNALEVLLRQKGIPDAEISSSEEGRLAQWRTITAGQKLLVVLDDVRNIEQVEPLIPPSNDSACIITSRIILNGIDGAHHISLEVPDEDECLEMLSCMIGRPFGPEETEDARALIQQCANLPLALRLAAARISTRDFLNLRELSDRLSSSASIFSELEVPGRSLVGRLMTSFTCLEDFDHDRYLRLSLLPCPEIDETSVAAALGVSTDWARRACRRFADRALLQRMRCGTYRMHPLLLHAAQLEARKTITFGEQRRVVRAAFLHYKASNGLVGASRISPSSSPDGHVVLRTLTQSAKLAARLDLQKEFIDLCAAWEELVHLLLDTRQQEAVWQLVVDASQPTPGQSIYGGLSVPQPTGASHG</sequence>
<dbReference type="InterPro" id="IPR016032">
    <property type="entry name" value="Sig_transdc_resp-reg_C-effctor"/>
</dbReference>
<dbReference type="InterPro" id="IPR027417">
    <property type="entry name" value="P-loop_NTPase"/>
</dbReference>
<dbReference type="PRINTS" id="PR00364">
    <property type="entry name" value="DISEASERSIST"/>
</dbReference>
<dbReference type="SMART" id="SM00862">
    <property type="entry name" value="Trans_reg_C"/>
    <property type="match status" value="1"/>
</dbReference>
<dbReference type="SUPFAM" id="SSF46894">
    <property type="entry name" value="C-terminal effector domain of the bipartite response regulators"/>
    <property type="match status" value="1"/>
</dbReference>
<protein>
    <recommendedName>
        <fullName evidence="2">OmpR/PhoB-type domain-containing protein</fullName>
    </recommendedName>
</protein>
<dbReference type="GO" id="GO:0006355">
    <property type="term" value="P:regulation of DNA-templated transcription"/>
    <property type="evidence" value="ECO:0007669"/>
    <property type="project" value="InterPro"/>
</dbReference>
<evidence type="ECO:0000313" key="3">
    <source>
        <dbReference type="EMBL" id="QCD57502.1"/>
    </source>
</evidence>
<dbReference type="SUPFAM" id="SSF52540">
    <property type="entry name" value="P-loop containing nucleoside triphosphate hydrolases"/>
    <property type="match status" value="1"/>
</dbReference>
<evidence type="ECO:0000256" key="1">
    <source>
        <dbReference type="ARBA" id="ARBA00023125"/>
    </source>
</evidence>
<dbReference type="PANTHER" id="PTHR47691:SF3">
    <property type="entry name" value="HTH-TYPE TRANSCRIPTIONAL REGULATOR RV0890C-RELATED"/>
    <property type="match status" value="1"/>
</dbReference>
<dbReference type="InterPro" id="IPR001867">
    <property type="entry name" value="OmpR/PhoB-type_DNA-bd"/>
</dbReference>
<organism evidence="3 4">
    <name type="scientific">Streptomyces hawaiiensis</name>
    <dbReference type="NCBI Taxonomy" id="67305"/>
    <lineage>
        <taxon>Bacteria</taxon>
        <taxon>Bacillati</taxon>
        <taxon>Actinomycetota</taxon>
        <taxon>Actinomycetes</taxon>
        <taxon>Kitasatosporales</taxon>
        <taxon>Streptomycetaceae</taxon>
        <taxon>Streptomyces</taxon>
    </lineage>
</organism>